<gene>
    <name evidence="1" type="ORF">SEML1_0565</name>
</gene>
<sequence>MLLRLKVPKESCVVLEKSAFTLFYTPSHETLHVDSERLSCGNYQPMMPSIQEMTEELHALLLQREPLVVANCLGRADMMLSGALIQFSDHSGITSNDLEIIPDFSSIARLKDVFVACSARDGCLNAVQQFDEALQLAGDDIGRALMLLWAASRQYARWLDSNMLLNELTTKNDRLHEMQEWRRTLRAYKTIDRGPQDPAGDTYYMWTHALAHYAWCEMAAGDSLFNNAAAKIFWHGTEMMHGIVHRLNRQSVDSDHRIAACYGNYFGEAIVAHVQAGV</sequence>
<evidence type="ECO:0000313" key="2">
    <source>
        <dbReference type="Proteomes" id="UP001177295"/>
    </source>
</evidence>
<name>A0ABY8WV93_9BACT</name>
<accession>A0ABY8WV93</accession>
<protein>
    <submittedName>
        <fullName evidence="1">Uncharacterized protein</fullName>
    </submittedName>
</protein>
<reference evidence="1 2" key="1">
    <citation type="journal article" date="2023" name="Cell">
        <title>Genetic manipulation of Patescibacteria provides mechanistic insights into microbial dark matter and the epibiotic lifestyle.</title>
        <authorList>
            <person name="Wang Y."/>
            <person name="Gallagher L.A."/>
            <person name="Andrade P.A."/>
            <person name="Liu A."/>
            <person name="Humphreys I.R."/>
            <person name="Turkarslan S."/>
            <person name="Cutler K.J."/>
            <person name="Arrieta-Ortiz M.L."/>
            <person name="Li Y."/>
            <person name="Radey M.C."/>
            <person name="McLean J.S."/>
            <person name="Cong Q."/>
            <person name="Baker D."/>
            <person name="Baliga N.S."/>
            <person name="Peterson S.B."/>
            <person name="Mougous J.D."/>
        </authorList>
    </citation>
    <scope>NUCLEOTIDE SEQUENCE [LARGE SCALE GENOMIC DNA]</scope>
    <source>
        <strain evidence="1 2">ML1</strain>
    </source>
</reference>
<dbReference type="Proteomes" id="UP001177295">
    <property type="component" value="Chromosome"/>
</dbReference>
<proteinExistence type="predicted"/>
<organism evidence="1 2">
    <name type="scientific">Candidatus Southlakia epibionticum</name>
    <dbReference type="NCBI Taxonomy" id="3043284"/>
    <lineage>
        <taxon>Bacteria</taxon>
        <taxon>Candidatus Saccharimonadota</taxon>
        <taxon>Candidatus Saccharimonadia</taxon>
        <taxon>Candidatus Saccharimonadales</taxon>
        <taxon>Candidatus Saccharimonadaceae</taxon>
        <taxon>Candidatus Southlakia</taxon>
    </lineage>
</organism>
<evidence type="ECO:0000313" key="1">
    <source>
        <dbReference type="EMBL" id="WIO46184.1"/>
    </source>
</evidence>
<dbReference type="EMBL" id="CP124550">
    <property type="protein sequence ID" value="WIO46184.1"/>
    <property type="molecule type" value="Genomic_DNA"/>
</dbReference>
<keyword evidence="2" id="KW-1185">Reference proteome</keyword>